<sequence>MRVCHIVLMRCSSDILCAARCRVAPSRNDGRAYSGLSLRCAWRILFRRVVTSWKQSLMWKMLAKGVVEDRRVLVCSLSPFRMGAAKLCSYALPHGQMSKN</sequence>
<dbReference type="EMBL" id="NBCO01000033">
    <property type="protein sequence ID" value="ORC85647.1"/>
    <property type="molecule type" value="Genomic_DNA"/>
</dbReference>
<dbReference type="Proteomes" id="UP000192257">
    <property type="component" value="Unassembled WGS sequence"/>
</dbReference>
<reference evidence="1 2" key="1">
    <citation type="submission" date="2017-03" db="EMBL/GenBank/DDBJ databases">
        <title>An alternative strategy for trypanosome survival in the mammalian bloodstream revealed through genome and transcriptome analysis of the ubiquitous bovine parasite Trypanosoma (Megatrypanum) theileri.</title>
        <authorList>
            <person name="Kelly S."/>
            <person name="Ivens A."/>
            <person name="Mott A."/>
            <person name="O'Neill E."/>
            <person name="Emms D."/>
            <person name="Macleod O."/>
            <person name="Voorheis P."/>
            <person name="Matthews J."/>
            <person name="Matthews K."/>
            <person name="Carrington M."/>
        </authorList>
    </citation>
    <scope>NUCLEOTIDE SEQUENCE [LARGE SCALE GENOMIC DNA]</scope>
    <source>
        <strain evidence="1">Edinburgh</strain>
    </source>
</reference>
<keyword evidence="2" id="KW-1185">Reference proteome</keyword>
<protein>
    <submittedName>
        <fullName evidence="1">Uncharacterized protein</fullName>
    </submittedName>
</protein>
<evidence type="ECO:0000313" key="1">
    <source>
        <dbReference type="EMBL" id="ORC85647.1"/>
    </source>
</evidence>
<dbReference type="VEuPathDB" id="TriTrypDB:TM35_000331040"/>
<accession>A0A1X0NLU2</accession>
<dbReference type="AlphaFoldDB" id="A0A1X0NLU2"/>
<evidence type="ECO:0000313" key="2">
    <source>
        <dbReference type="Proteomes" id="UP000192257"/>
    </source>
</evidence>
<proteinExistence type="predicted"/>
<comment type="caution">
    <text evidence="1">The sequence shown here is derived from an EMBL/GenBank/DDBJ whole genome shotgun (WGS) entry which is preliminary data.</text>
</comment>
<name>A0A1X0NLU2_9TRYP</name>
<dbReference type="RefSeq" id="XP_028879713.1">
    <property type="nucleotide sequence ID" value="XM_029028860.1"/>
</dbReference>
<organism evidence="1 2">
    <name type="scientific">Trypanosoma theileri</name>
    <dbReference type="NCBI Taxonomy" id="67003"/>
    <lineage>
        <taxon>Eukaryota</taxon>
        <taxon>Discoba</taxon>
        <taxon>Euglenozoa</taxon>
        <taxon>Kinetoplastea</taxon>
        <taxon>Metakinetoplastina</taxon>
        <taxon>Trypanosomatida</taxon>
        <taxon>Trypanosomatidae</taxon>
        <taxon>Trypanosoma</taxon>
    </lineage>
</organism>
<gene>
    <name evidence="1" type="ORF">TM35_000331040</name>
</gene>
<dbReference type="GeneID" id="39988640"/>